<dbReference type="GO" id="GO:0043024">
    <property type="term" value="F:ribosomal small subunit binding"/>
    <property type="evidence" value="ECO:0007669"/>
    <property type="project" value="TreeGrafter"/>
</dbReference>
<evidence type="ECO:0000259" key="11">
    <source>
        <dbReference type="PROSITE" id="PS51713"/>
    </source>
</evidence>
<keyword evidence="5 7" id="KW-0694">RNA-binding</keyword>
<dbReference type="Pfam" id="PF07650">
    <property type="entry name" value="KH_2"/>
    <property type="match status" value="1"/>
</dbReference>
<feature type="region of interest" description="G3" evidence="8">
    <location>
        <begin position="62"/>
        <end position="65"/>
    </location>
</feature>
<dbReference type="GO" id="GO:0070181">
    <property type="term" value="F:small ribosomal subunit rRNA binding"/>
    <property type="evidence" value="ECO:0007669"/>
    <property type="project" value="UniProtKB-UniRule"/>
</dbReference>
<protein>
    <recommendedName>
        <fullName evidence="2 7">GTPase Era</fullName>
    </recommendedName>
</protein>
<keyword evidence="7" id="KW-0963">Cytoplasm</keyword>
<dbReference type="InterPro" id="IPR015946">
    <property type="entry name" value="KH_dom-like_a/b"/>
</dbReference>
<dbReference type="AlphaFoldDB" id="A0A2P5SWE9"/>
<name>A0A2P5SWE9_9GAMM</name>
<comment type="subunit">
    <text evidence="7">Monomer.</text>
</comment>
<keyword evidence="4 7" id="KW-0547">Nucleotide-binding</keyword>
<evidence type="ECO:0000256" key="1">
    <source>
        <dbReference type="ARBA" id="ARBA00007921"/>
    </source>
</evidence>
<sequence>MNRYLSYCGFVSIIGRSNVGKSTLMNKLLGEKISITSHKSQTTREYITGIYTEDNYQIIYLDTPGVNFEKNQSSINNKKNNFMNSSIDNVSLIILVIDGINWTTDDEIIIDKLYMKKSPVILAINKLDKIKNKDVLLPFIKFLSDKKIFLEIIPISAKTGKNVNYIVDIAKKKLPYNNHYYSKECVTTCSERFIASEIIREKLMRFLGNELPYESVVEIANFVSDKKNSYKINGIILVKHNSQKKIIIGQKGNKIKTISKNARMDMEKMFKIKVHLYLWVKIYPYFYKE</sequence>
<dbReference type="InterPro" id="IPR009019">
    <property type="entry name" value="KH_sf_prok-type"/>
</dbReference>
<keyword evidence="7" id="KW-0472">Membrane</keyword>
<dbReference type="GO" id="GO:0005829">
    <property type="term" value="C:cytosol"/>
    <property type="evidence" value="ECO:0007669"/>
    <property type="project" value="TreeGrafter"/>
</dbReference>
<evidence type="ECO:0000256" key="5">
    <source>
        <dbReference type="ARBA" id="ARBA00022884"/>
    </source>
</evidence>
<dbReference type="PANTHER" id="PTHR42698">
    <property type="entry name" value="GTPASE ERA"/>
    <property type="match status" value="1"/>
</dbReference>
<feature type="binding site" evidence="7">
    <location>
        <begin position="125"/>
        <end position="128"/>
    </location>
    <ligand>
        <name>GTP</name>
        <dbReference type="ChEBI" id="CHEBI:37565"/>
    </ligand>
</feature>
<dbReference type="NCBIfam" id="TIGR00436">
    <property type="entry name" value="era"/>
    <property type="match status" value="1"/>
</dbReference>
<feature type="region of interest" description="G2" evidence="8">
    <location>
        <begin position="41"/>
        <end position="45"/>
    </location>
</feature>
<dbReference type="SUPFAM" id="SSF52540">
    <property type="entry name" value="P-loop containing nucleoside triphosphate hydrolases"/>
    <property type="match status" value="1"/>
</dbReference>
<dbReference type="GO" id="GO:0005886">
    <property type="term" value="C:plasma membrane"/>
    <property type="evidence" value="ECO:0007669"/>
    <property type="project" value="UniProtKB-SubCell"/>
</dbReference>
<evidence type="ECO:0000256" key="6">
    <source>
        <dbReference type="ARBA" id="ARBA00023134"/>
    </source>
</evidence>
<proteinExistence type="inferred from homology"/>
<dbReference type="InterPro" id="IPR030388">
    <property type="entry name" value="G_ERA_dom"/>
</dbReference>
<evidence type="ECO:0000313" key="13">
    <source>
        <dbReference type="Proteomes" id="UP000296144"/>
    </source>
</evidence>
<evidence type="ECO:0000259" key="10">
    <source>
        <dbReference type="PROSITE" id="PS50823"/>
    </source>
</evidence>
<reference evidence="12 13" key="1">
    <citation type="journal article" date="2018" name="Genome Biol. Evol.">
        <title>Cladogenesis and Genomic Streamlining in Extracellular Endosymbionts of Tropical Stink Bugs.</title>
        <authorList>
            <person name="Otero-Bravo A."/>
            <person name="Goffredi S."/>
            <person name="Sabree Z.L."/>
        </authorList>
    </citation>
    <scope>NUCLEOTIDE SEQUENCE [LARGE SCALE GENOMIC DNA]</scope>
    <source>
        <strain evidence="12 13">SoEL</strain>
    </source>
</reference>
<dbReference type="SUPFAM" id="SSF54814">
    <property type="entry name" value="Prokaryotic type KH domain (KH-domain type II)"/>
    <property type="match status" value="1"/>
</dbReference>
<dbReference type="PRINTS" id="PR00449">
    <property type="entry name" value="RASTRNSFRMNG"/>
</dbReference>
<dbReference type="EMBL" id="PDKU01000001">
    <property type="protein sequence ID" value="PPI86668.1"/>
    <property type="molecule type" value="Genomic_DNA"/>
</dbReference>
<dbReference type="InterPro" id="IPR027417">
    <property type="entry name" value="P-loop_NTPase"/>
</dbReference>
<feature type="region of interest" description="G5" evidence="8">
    <location>
        <begin position="155"/>
        <end position="157"/>
    </location>
</feature>
<feature type="domain" description="Era-type G" evidence="11">
    <location>
        <begin position="7"/>
        <end position="176"/>
    </location>
</feature>
<evidence type="ECO:0000256" key="4">
    <source>
        <dbReference type="ARBA" id="ARBA00022741"/>
    </source>
</evidence>
<dbReference type="Gene3D" id="3.40.50.300">
    <property type="entry name" value="P-loop containing nucleotide triphosphate hydrolases"/>
    <property type="match status" value="1"/>
</dbReference>
<dbReference type="InterPro" id="IPR005225">
    <property type="entry name" value="Small_GTP-bd"/>
</dbReference>
<organism evidence="12 13">
    <name type="scientific">Candidatus Pantoea edessiphila</name>
    <dbReference type="NCBI Taxonomy" id="2044610"/>
    <lineage>
        <taxon>Bacteria</taxon>
        <taxon>Pseudomonadati</taxon>
        <taxon>Pseudomonadota</taxon>
        <taxon>Gammaproteobacteria</taxon>
        <taxon>Enterobacterales</taxon>
        <taxon>Erwiniaceae</taxon>
        <taxon>Pantoea</taxon>
    </lineage>
</organism>
<evidence type="ECO:0000313" key="12">
    <source>
        <dbReference type="EMBL" id="PPI86668.1"/>
    </source>
</evidence>
<comment type="caution">
    <text evidence="7">Lacks conserved residue(s) required for the propagation of feature annotation.</text>
</comment>
<evidence type="ECO:0000256" key="7">
    <source>
        <dbReference type="HAMAP-Rule" id="MF_00367"/>
    </source>
</evidence>
<dbReference type="InterPro" id="IPR004044">
    <property type="entry name" value="KH_dom_type_2"/>
</dbReference>
<evidence type="ECO:0000256" key="8">
    <source>
        <dbReference type="PROSITE-ProRule" id="PRU01050"/>
    </source>
</evidence>
<feature type="region of interest" description="G1" evidence="8">
    <location>
        <begin position="15"/>
        <end position="22"/>
    </location>
</feature>
<keyword evidence="7" id="KW-1003">Cell membrane</keyword>
<dbReference type="GO" id="GO:0000028">
    <property type="term" value="P:ribosomal small subunit assembly"/>
    <property type="evidence" value="ECO:0007669"/>
    <property type="project" value="TreeGrafter"/>
</dbReference>
<comment type="caution">
    <text evidence="12">The sequence shown here is derived from an EMBL/GenBank/DDBJ whole genome shotgun (WGS) entry which is preliminary data.</text>
</comment>
<comment type="subcellular location">
    <subcellularLocation>
        <location evidence="7">Cytoplasm</location>
    </subcellularLocation>
    <subcellularLocation>
        <location evidence="7">Cell membrane</location>
        <topology evidence="7">Peripheral membrane protein</topology>
    </subcellularLocation>
</comment>
<comment type="function">
    <text evidence="7">An essential GTPase that binds both GDP and GTP, with rapid nucleotide exchange. Plays a role in 16S rRNA processing and 30S ribosomal subunit biogenesis and possibly also in cell cycle regulation and energy metabolism.</text>
</comment>
<keyword evidence="13" id="KW-1185">Reference proteome</keyword>
<dbReference type="CDD" id="cd22534">
    <property type="entry name" value="KH-II_Era"/>
    <property type="match status" value="1"/>
</dbReference>
<accession>A0A2P5SWE9</accession>
<dbReference type="GO" id="GO:0005525">
    <property type="term" value="F:GTP binding"/>
    <property type="evidence" value="ECO:0007669"/>
    <property type="project" value="UniProtKB-UniRule"/>
</dbReference>
<dbReference type="PROSITE" id="PS51713">
    <property type="entry name" value="G_ERA"/>
    <property type="match status" value="1"/>
</dbReference>
<comment type="similarity">
    <text evidence="1 7 8 9">Belongs to the TRAFAC class TrmE-Era-EngA-EngB-Septin-like GTPase superfamily. Era GTPase family.</text>
</comment>
<keyword evidence="6 7" id="KW-0342">GTP-binding</keyword>
<evidence type="ECO:0000256" key="2">
    <source>
        <dbReference type="ARBA" id="ARBA00020484"/>
    </source>
</evidence>
<evidence type="ECO:0000256" key="3">
    <source>
        <dbReference type="ARBA" id="ARBA00022517"/>
    </source>
</evidence>
<dbReference type="PANTHER" id="PTHR42698:SF1">
    <property type="entry name" value="GTPASE ERA, MITOCHONDRIAL"/>
    <property type="match status" value="1"/>
</dbReference>
<dbReference type="NCBIfam" id="TIGR00231">
    <property type="entry name" value="small_GTP"/>
    <property type="match status" value="1"/>
</dbReference>
<feature type="domain" description="KH type-2" evidence="10">
    <location>
        <begin position="207"/>
        <end position="284"/>
    </location>
</feature>
<dbReference type="GO" id="GO:0003924">
    <property type="term" value="F:GTPase activity"/>
    <property type="evidence" value="ECO:0007669"/>
    <property type="project" value="UniProtKB-UniRule"/>
</dbReference>
<dbReference type="InterPro" id="IPR006073">
    <property type="entry name" value="GTP-bd"/>
</dbReference>
<dbReference type="InterPro" id="IPR005662">
    <property type="entry name" value="GTPase_Era-like"/>
</dbReference>
<dbReference type="OrthoDB" id="9805918at2"/>
<dbReference type="NCBIfam" id="NF000908">
    <property type="entry name" value="PRK00089.1"/>
    <property type="match status" value="1"/>
</dbReference>
<dbReference type="Pfam" id="PF01926">
    <property type="entry name" value="MMR_HSR1"/>
    <property type="match status" value="1"/>
</dbReference>
<dbReference type="Gene3D" id="3.30.300.20">
    <property type="match status" value="1"/>
</dbReference>
<keyword evidence="3 7" id="KW-0690">Ribosome biogenesis</keyword>
<dbReference type="PROSITE" id="PS50823">
    <property type="entry name" value="KH_TYPE_2"/>
    <property type="match status" value="1"/>
</dbReference>
<dbReference type="CDD" id="cd04163">
    <property type="entry name" value="Era"/>
    <property type="match status" value="1"/>
</dbReference>
<feature type="binding site" evidence="7">
    <location>
        <begin position="62"/>
        <end position="66"/>
    </location>
    <ligand>
        <name>GTP</name>
        <dbReference type="ChEBI" id="CHEBI:37565"/>
    </ligand>
</feature>
<gene>
    <name evidence="7" type="primary">era</name>
    <name evidence="12" type="ORF">CRV10_00170</name>
</gene>
<evidence type="ECO:0000256" key="9">
    <source>
        <dbReference type="RuleBase" id="RU003761"/>
    </source>
</evidence>
<dbReference type="HAMAP" id="MF_00367">
    <property type="entry name" value="GTPase_Era"/>
    <property type="match status" value="1"/>
</dbReference>
<feature type="region of interest" description="G4" evidence="8">
    <location>
        <begin position="125"/>
        <end position="128"/>
    </location>
</feature>
<dbReference type="RefSeq" id="WP_136129831.1">
    <property type="nucleotide sequence ID" value="NZ_PDKU01000001.1"/>
</dbReference>
<keyword evidence="7" id="KW-0699">rRNA-binding</keyword>
<dbReference type="Proteomes" id="UP000296144">
    <property type="component" value="Unassembled WGS sequence"/>
</dbReference>